<organism evidence="2 3">
    <name type="scientific">Panicum virgatum</name>
    <name type="common">Blackwell switchgrass</name>
    <dbReference type="NCBI Taxonomy" id="38727"/>
    <lineage>
        <taxon>Eukaryota</taxon>
        <taxon>Viridiplantae</taxon>
        <taxon>Streptophyta</taxon>
        <taxon>Embryophyta</taxon>
        <taxon>Tracheophyta</taxon>
        <taxon>Spermatophyta</taxon>
        <taxon>Magnoliopsida</taxon>
        <taxon>Liliopsida</taxon>
        <taxon>Poales</taxon>
        <taxon>Poaceae</taxon>
        <taxon>PACMAD clade</taxon>
        <taxon>Panicoideae</taxon>
        <taxon>Panicodae</taxon>
        <taxon>Paniceae</taxon>
        <taxon>Panicinae</taxon>
        <taxon>Panicum</taxon>
        <taxon>Panicum sect. Hiantes</taxon>
    </lineage>
</organism>
<feature type="compositionally biased region" description="Basic residues" evidence="1">
    <location>
        <begin position="193"/>
        <end position="203"/>
    </location>
</feature>
<feature type="region of interest" description="Disordered" evidence="1">
    <location>
        <begin position="1"/>
        <end position="96"/>
    </location>
</feature>
<feature type="compositionally biased region" description="Basic and acidic residues" evidence="1">
    <location>
        <begin position="110"/>
        <end position="119"/>
    </location>
</feature>
<gene>
    <name evidence="2" type="ORF">PVAP13_6KG314500</name>
</gene>
<feature type="compositionally biased region" description="Gly residues" evidence="1">
    <location>
        <begin position="237"/>
        <end position="247"/>
    </location>
</feature>
<feature type="compositionally biased region" description="Basic residues" evidence="1">
    <location>
        <begin position="132"/>
        <end position="141"/>
    </location>
</feature>
<reference evidence="2" key="1">
    <citation type="submission" date="2020-05" db="EMBL/GenBank/DDBJ databases">
        <title>WGS assembly of Panicum virgatum.</title>
        <authorList>
            <person name="Lovell J.T."/>
            <person name="Jenkins J."/>
            <person name="Shu S."/>
            <person name="Juenger T.E."/>
            <person name="Schmutz J."/>
        </authorList>
    </citation>
    <scope>NUCLEOTIDE SEQUENCE</scope>
    <source>
        <strain evidence="2">AP13</strain>
    </source>
</reference>
<dbReference type="Proteomes" id="UP000823388">
    <property type="component" value="Chromosome 6K"/>
</dbReference>
<feature type="compositionally biased region" description="Polar residues" evidence="1">
    <location>
        <begin position="84"/>
        <end position="96"/>
    </location>
</feature>
<feature type="compositionally biased region" description="Low complexity" evidence="1">
    <location>
        <begin position="54"/>
        <end position="64"/>
    </location>
</feature>
<proteinExistence type="predicted"/>
<evidence type="ECO:0000313" key="3">
    <source>
        <dbReference type="Proteomes" id="UP000823388"/>
    </source>
</evidence>
<feature type="compositionally biased region" description="Basic and acidic residues" evidence="1">
    <location>
        <begin position="170"/>
        <end position="184"/>
    </location>
</feature>
<comment type="caution">
    <text evidence="2">The sequence shown here is derived from an EMBL/GenBank/DDBJ whole genome shotgun (WGS) entry which is preliminary data.</text>
</comment>
<feature type="compositionally biased region" description="Polar residues" evidence="1">
    <location>
        <begin position="1"/>
        <end position="16"/>
    </location>
</feature>
<protein>
    <submittedName>
        <fullName evidence="2">Uncharacterized protein</fullName>
    </submittedName>
</protein>
<sequence>MPLSGASDTATGSSRRGPTAAAAECSPPSTSPNAGRSDPSASSTTPTTPPRPPSSTAATTSSAPPSSPLLQRAGSACTHDRSATNKNGLASSKPGNITLCSAAAGEVQWRRREAGDQRHGVPPAAAALAHAQRAHRRRPALRHGAAPGARVRGEQGRRDRRPLQVRRPRPVPEDAGARHQEHQGHPGQGGARRGGRPQRRAGPRQRVLPLHGLPDAAALLRGGSLDCLPEASPRGQVPGGASQGCGG</sequence>
<feature type="compositionally biased region" description="Low complexity" evidence="1">
    <location>
        <begin position="120"/>
        <end position="131"/>
    </location>
</feature>
<feature type="region of interest" description="Disordered" evidence="1">
    <location>
        <begin position="110"/>
        <end position="213"/>
    </location>
</feature>
<feature type="region of interest" description="Disordered" evidence="1">
    <location>
        <begin position="225"/>
        <end position="247"/>
    </location>
</feature>
<accession>A0A8T0RFC0</accession>
<evidence type="ECO:0000313" key="2">
    <source>
        <dbReference type="EMBL" id="KAG2584611.1"/>
    </source>
</evidence>
<keyword evidence="3" id="KW-1185">Reference proteome</keyword>
<evidence type="ECO:0000256" key="1">
    <source>
        <dbReference type="SAM" id="MobiDB-lite"/>
    </source>
</evidence>
<feature type="compositionally biased region" description="Basic residues" evidence="1">
    <location>
        <begin position="158"/>
        <end position="169"/>
    </location>
</feature>
<dbReference type="AlphaFoldDB" id="A0A8T0RFC0"/>
<name>A0A8T0RFC0_PANVG</name>
<dbReference type="EMBL" id="CM029047">
    <property type="protein sequence ID" value="KAG2584611.1"/>
    <property type="molecule type" value="Genomic_DNA"/>
</dbReference>